<dbReference type="PROSITE" id="PS01124">
    <property type="entry name" value="HTH_ARAC_FAMILY_2"/>
    <property type="match status" value="1"/>
</dbReference>
<feature type="domain" description="HTH araC/xylS-type" evidence="4">
    <location>
        <begin position="180"/>
        <end position="277"/>
    </location>
</feature>
<dbReference type="GO" id="GO:0043565">
    <property type="term" value="F:sequence-specific DNA binding"/>
    <property type="evidence" value="ECO:0007669"/>
    <property type="project" value="InterPro"/>
</dbReference>
<keyword evidence="2" id="KW-0238">DNA-binding</keyword>
<evidence type="ECO:0000313" key="5">
    <source>
        <dbReference type="EMBL" id="KAA9035951.1"/>
    </source>
</evidence>
<comment type="caution">
    <text evidence="5">The sequence shown here is derived from an EMBL/GenBank/DDBJ whole genome shotgun (WGS) entry which is preliminary data.</text>
</comment>
<accession>A0A5J5ID35</accession>
<dbReference type="Proteomes" id="UP000326903">
    <property type="component" value="Unassembled WGS sequence"/>
</dbReference>
<dbReference type="PANTHER" id="PTHR43280">
    <property type="entry name" value="ARAC-FAMILY TRANSCRIPTIONAL REGULATOR"/>
    <property type="match status" value="1"/>
</dbReference>
<evidence type="ECO:0000256" key="1">
    <source>
        <dbReference type="ARBA" id="ARBA00023015"/>
    </source>
</evidence>
<name>A0A5J5ID35_9BACT</name>
<keyword evidence="6" id="KW-1185">Reference proteome</keyword>
<dbReference type="PRINTS" id="PR00032">
    <property type="entry name" value="HTHARAC"/>
</dbReference>
<gene>
    <name evidence="5" type="ORF">FW778_20275</name>
</gene>
<dbReference type="SMART" id="SM00342">
    <property type="entry name" value="HTH_ARAC"/>
    <property type="match status" value="1"/>
</dbReference>
<evidence type="ECO:0000259" key="4">
    <source>
        <dbReference type="PROSITE" id="PS01124"/>
    </source>
</evidence>
<protein>
    <submittedName>
        <fullName evidence="5">Helix-turn-helix transcriptional regulator</fullName>
    </submittedName>
</protein>
<evidence type="ECO:0000256" key="3">
    <source>
        <dbReference type="ARBA" id="ARBA00023163"/>
    </source>
</evidence>
<evidence type="ECO:0000256" key="2">
    <source>
        <dbReference type="ARBA" id="ARBA00023125"/>
    </source>
</evidence>
<dbReference type="EMBL" id="VYQF01000010">
    <property type="protein sequence ID" value="KAA9035951.1"/>
    <property type="molecule type" value="Genomic_DNA"/>
</dbReference>
<dbReference type="Pfam" id="PF12833">
    <property type="entry name" value="HTH_18"/>
    <property type="match status" value="1"/>
</dbReference>
<dbReference type="InterPro" id="IPR018062">
    <property type="entry name" value="HTH_AraC-typ_CS"/>
</dbReference>
<dbReference type="SUPFAM" id="SSF46689">
    <property type="entry name" value="Homeodomain-like"/>
    <property type="match status" value="2"/>
</dbReference>
<dbReference type="InterPro" id="IPR018060">
    <property type="entry name" value="HTH_AraC"/>
</dbReference>
<dbReference type="PANTHER" id="PTHR43280:SF27">
    <property type="entry name" value="TRANSCRIPTIONAL REGULATOR MTLR"/>
    <property type="match status" value="1"/>
</dbReference>
<proteinExistence type="predicted"/>
<dbReference type="Gene3D" id="1.10.10.60">
    <property type="entry name" value="Homeodomain-like"/>
    <property type="match status" value="2"/>
</dbReference>
<dbReference type="PROSITE" id="PS00041">
    <property type="entry name" value="HTH_ARAC_FAMILY_1"/>
    <property type="match status" value="1"/>
</dbReference>
<evidence type="ECO:0000313" key="6">
    <source>
        <dbReference type="Proteomes" id="UP000326903"/>
    </source>
</evidence>
<dbReference type="AlphaFoldDB" id="A0A5J5ID35"/>
<keyword evidence="1" id="KW-0805">Transcription regulation</keyword>
<dbReference type="InterPro" id="IPR020449">
    <property type="entry name" value="Tscrpt_reg_AraC-type_HTH"/>
</dbReference>
<organism evidence="5 6">
    <name type="scientific">Ginsengibacter hankyongi</name>
    <dbReference type="NCBI Taxonomy" id="2607284"/>
    <lineage>
        <taxon>Bacteria</taxon>
        <taxon>Pseudomonadati</taxon>
        <taxon>Bacteroidota</taxon>
        <taxon>Chitinophagia</taxon>
        <taxon>Chitinophagales</taxon>
        <taxon>Chitinophagaceae</taxon>
        <taxon>Ginsengibacter</taxon>
    </lineage>
</organism>
<reference evidence="5 6" key="1">
    <citation type="submission" date="2019-09" db="EMBL/GenBank/DDBJ databases">
        <title>Draft genome sequence of Ginsengibacter sp. BR5-29.</title>
        <authorList>
            <person name="Im W.-T."/>
        </authorList>
    </citation>
    <scope>NUCLEOTIDE SEQUENCE [LARGE SCALE GENOMIC DNA]</scope>
    <source>
        <strain evidence="5 6">BR5-29</strain>
    </source>
</reference>
<dbReference type="GO" id="GO:0003700">
    <property type="term" value="F:DNA-binding transcription factor activity"/>
    <property type="evidence" value="ECO:0007669"/>
    <property type="project" value="InterPro"/>
</dbReference>
<dbReference type="InterPro" id="IPR009057">
    <property type="entry name" value="Homeodomain-like_sf"/>
</dbReference>
<keyword evidence="3" id="KW-0804">Transcription</keyword>
<sequence>MKIKKEIVITNPGQSFKLFTPRLKNYFYWHYHPEYELVFVEATTGIRHVGQHISSFMGSDLVLIGSNIPHLNFDYGLKTAYHQVVIQLKENFLGDAFDDIPELKTIQLLFDKASMGLSFTGTTKETVAKKLKYMHKLGHFEQLLCLLEILQILATSTEVTELNEQDTSIKLFLNDKIRMGAIYKYIHANYNETPDVNKVAESVHLSTPAFCRYFKKQTKMTFTEFVNQYKITQAKTLLLQDKNISEVCYEVGFESLSYFNKLFKKLNGENPSVFKKRYA</sequence>